<keyword evidence="3" id="KW-1185">Reference proteome</keyword>
<evidence type="ECO:0000256" key="1">
    <source>
        <dbReference type="SAM" id="Phobius"/>
    </source>
</evidence>
<evidence type="ECO:0000313" key="2">
    <source>
        <dbReference type="EMBL" id="TNN87625.1"/>
    </source>
</evidence>
<comment type="caution">
    <text evidence="2">The sequence shown here is derived from an EMBL/GenBank/DDBJ whole genome shotgun (WGS) entry which is preliminary data.</text>
</comment>
<protein>
    <submittedName>
        <fullName evidence="2">Uncharacterized protein</fullName>
    </submittedName>
</protein>
<accession>A0A4Z2JBC1</accession>
<keyword evidence="1" id="KW-0812">Transmembrane</keyword>
<keyword evidence="1" id="KW-1133">Transmembrane helix</keyword>
<sequence>MDLAASRICSSKFSVSSACCKETGRSHGAPVEEAGLLRHYAPLPAPRPPTLGLARGFSCSSFLAAASMDAAAPSSSVSAITVGSSGVEVIFEFIHDNTEGALTLHGLRGLDELRHGARYSLGTRGEVVLLVAELPAATALAVAMVMPFVMRMNSSGVVVLLGASRDLNTCGRHSGMRGVESTF</sequence>
<keyword evidence="1" id="KW-0472">Membrane</keyword>
<feature type="transmembrane region" description="Helical" evidence="1">
    <location>
        <begin position="127"/>
        <end position="150"/>
    </location>
</feature>
<evidence type="ECO:0000313" key="3">
    <source>
        <dbReference type="Proteomes" id="UP000314294"/>
    </source>
</evidence>
<organism evidence="2 3">
    <name type="scientific">Liparis tanakae</name>
    <name type="common">Tanaka's snailfish</name>
    <dbReference type="NCBI Taxonomy" id="230148"/>
    <lineage>
        <taxon>Eukaryota</taxon>
        <taxon>Metazoa</taxon>
        <taxon>Chordata</taxon>
        <taxon>Craniata</taxon>
        <taxon>Vertebrata</taxon>
        <taxon>Euteleostomi</taxon>
        <taxon>Actinopterygii</taxon>
        <taxon>Neopterygii</taxon>
        <taxon>Teleostei</taxon>
        <taxon>Neoteleostei</taxon>
        <taxon>Acanthomorphata</taxon>
        <taxon>Eupercaria</taxon>
        <taxon>Perciformes</taxon>
        <taxon>Cottioidei</taxon>
        <taxon>Cottales</taxon>
        <taxon>Liparidae</taxon>
        <taxon>Liparis</taxon>
    </lineage>
</organism>
<dbReference type="AlphaFoldDB" id="A0A4Z2JBC1"/>
<dbReference type="Proteomes" id="UP000314294">
    <property type="component" value="Unassembled WGS sequence"/>
</dbReference>
<name>A0A4Z2JBC1_9TELE</name>
<dbReference type="EMBL" id="SRLO01000009">
    <property type="protein sequence ID" value="TNN87625.1"/>
    <property type="molecule type" value="Genomic_DNA"/>
</dbReference>
<gene>
    <name evidence="2" type="ORF">EYF80_001972</name>
</gene>
<reference evidence="2 3" key="1">
    <citation type="submission" date="2019-03" db="EMBL/GenBank/DDBJ databases">
        <title>First draft genome of Liparis tanakae, snailfish: a comprehensive survey of snailfish specific genes.</title>
        <authorList>
            <person name="Kim W."/>
            <person name="Song I."/>
            <person name="Jeong J.-H."/>
            <person name="Kim D."/>
            <person name="Kim S."/>
            <person name="Ryu S."/>
            <person name="Song J.Y."/>
            <person name="Lee S.K."/>
        </authorList>
    </citation>
    <scope>NUCLEOTIDE SEQUENCE [LARGE SCALE GENOMIC DNA]</scope>
    <source>
        <tissue evidence="2">Muscle</tissue>
    </source>
</reference>
<proteinExistence type="predicted"/>